<reference evidence="5 6" key="1">
    <citation type="submission" date="2020-01" db="EMBL/GenBank/DDBJ databases">
        <authorList>
            <person name="Deng T."/>
        </authorList>
    </citation>
    <scope>NUCLEOTIDE SEQUENCE [LARGE SCALE GENOMIC DNA]</scope>
    <source>
        <strain evidence="5 6">5221</strain>
    </source>
</reference>
<feature type="domain" description="HTH tetR-type" evidence="4">
    <location>
        <begin position="18"/>
        <end position="77"/>
    </location>
</feature>
<evidence type="ECO:0000256" key="1">
    <source>
        <dbReference type="ARBA" id="ARBA00023125"/>
    </source>
</evidence>
<evidence type="ECO:0000259" key="4">
    <source>
        <dbReference type="PROSITE" id="PS50977"/>
    </source>
</evidence>
<dbReference type="EMBL" id="WWEQ01000007">
    <property type="protein sequence ID" value="MYM18953.1"/>
    <property type="molecule type" value="Genomic_DNA"/>
</dbReference>
<dbReference type="PANTHER" id="PTHR30055">
    <property type="entry name" value="HTH-TYPE TRANSCRIPTIONAL REGULATOR RUTR"/>
    <property type="match status" value="1"/>
</dbReference>
<dbReference type="SUPFAM" id="SSF46689">
    <property type="entry name" value="Homeodomain-like"/>
    <property type="match status" value="1"/>
</dbReference>
<name>A0A6N9H4Y8_9MICO</name>
<dbReference type="AlphaFoldDB" id="A0A6N9H4Y8"/>
<protein>
    <submittedName>
        <fullName evidence="5">TetR family transcriptional regulator</fullName>
    </submittedName>
</protein>
<dbReference type="Gene3D" id="1.10.357.10">
    <property type="entry name" value="Tetracycline Repressor, domain 2"/>
    <property type="match status" value="1"/>
</dbReference>
<dbReference type="SUPFAM" id="SSF48498">
    <property type="entry name" value="Tetracyclin repressor-like, C-terminal domain"/>
    <property type="match status" value="1"/>
</dbReference>
<dbReference type="InterPro" id="IPR001647">
    <property type="entry name" value="HTH_TetR"/>
</dbReference>
<evidence type="ECO:0000256" key="2">
    <source>
        <dbReference type="PROSITE-ProRule" id="PRU00335"/>
    </source>
</evidence>
<dbReference type="InterPro" id="IPR009057">
    <property type="entry name" value="Homeodomain-like_sf"/>
</dbReference>
<keyword evidence="1 2" id="KW-0238">DNA-binding</keyword>
<evidence type="ECO:0000256" key="3">
    <source>
        <dbReference type="SAM" id="MobiDB-lite"/>
    </source>
</evidence>
<sequence length="217" mass="23459">MSSTGRDGRATRWDSHRRERRRELLRAVRAAIAAFGEDVTMEQISQYSGTSKPVLYRYFGDRRGLRLAMGEWAMSTIRRRLQEAEAPDSSPRAVLYAMISAYAELAAAGPDVYRFCNPAVAATDEPPSGDEAPGGGFFADITGLLCERLGLTEPTEVLWGCGAIGFVRAATDQWLHAPADLPAFAGRVADWLAASAPAPAGRPTHAHATATSPRRTP</sequence>
<dbReference type="RefSeq" id="WP_160952388.1">
    <property type="nucleotide sequence ID" value="NZ_WWEQ01000007.1"/>
</dbReference>
<dbReference type="GO" id="GO:0003700">
    <property type="term" value="F:DNA-binding transcription factor activity"/>
    <property type="evidence" value="ECO:0007669"/>
    <property type="project" value="TreeGrafter"/>
</dbReference>
<dbReference type="PROSITE" id="PS50977">
    <property type="entry name" value="HTH_TETR_2"/>
    <property type="match status" value="1"/>
</dbReference>
<proteinExistence type="predicted"/>
<organism evidence="5 6">
    <name type="scientific">Brevibacterium rongguiense</name>
    <dbReference type="NCBI Taxonomy" id="2695267"/>
    <lineage>
        <taxon>Bacteria</taxon>
        <taxon>Bacillati</taxon>
        <taxon>Actinomycetota</taxon>
        <taxon>Actinomycetes</taxon>
        <taxon>Micrococcales</taxon>
        <taxon>Brevibacteriaceae</taxon>
        <taxon>Brevibacterium</taxon>
    </lineage>
</organism>
<dbReference type="InterPro" id="IPR050109">
    <property type="entry name" value="HTH-type_TetR-like_transc_reg"/>
</dbReference>
<dbReference type="InterPro" id="IPR036271">
    <property type="entry name" value="Tet_transcr_reg_TetR-rel_C_sf"/>
</dbReference>
<gene>
    <name evidence="5" type="ORF">GSY69_02900</name>
</gene>
<dbReference type="PANTHER" id="PTHR30055:SF226">
    <property type="entry name" value="HTH-TYPE TRANSCRIPTIONAL REGULATOR PKSA"/>
    <property type="match status" value="1"/>
</dbReference>
<dbReference type="Pfam" id="PF00440">
    <property type="entry name" value="TetR_N"/>
    <property type="match status" value="1"/>
</dbReference>
<evidence type="ECO:0000313" key="6">
    <source>
        <dbReference type="Proteomes" id="UP000469215"/>
    </source>
</evidence>
<keyword evidence="6" id="KW-1185">Reference proteome</keyword>
<feature type="DNA-binding region" description="H-T-H motif" evidence="2">
    <location>
        <begin position="40"/>
        <end position="59"/>
    </location>
</feature>
<evidence type="ECO:0000313" key="5">
    <source>
        <dbReference type="EMBL" id="MYM18953.1"/>
    </source>
</evidence>
<accession>A0A6N9H4Y8</accession>
<dbReference type="Proteomes" id="UP000469215">
    <property type="component" value="Unassembled WGS sequence"/>
</dbReference>
<dbReference type="GO" id="GO:0000976">
    <property type="term" value="F:transcription cis-regulatory region binding"/>
    <property type="evidence" value="ECO:0007669"/>
    <property type="project" value="TreeGrafter"/>
</dbReference>
<comment type="caution">
    <text evidence="5">The sequence shown here is derived from an EMBL/GenBank/DDBJ whole genome shotgun (WGS) entry which is preliminary data.</text>
</comment>
<feature type="region of interest" description="Disordered" evidence="3">
    <location>
        <begin position="197"/>
        <end position="217"/>
    </location>
</feature>